<dbReference type="InterPro" id="IPR009492">
    <property type="entry name" value="TniQ"/>
</dbReference>
<dbReference type="EMBL" id="AP026560">
    <property type="protein sequence ID" value="BDP41224.1"/>
    <property type="molecule type" value="Genomic_DNA"/>
</dbReference>
<dbReference type="SUPFAM" id="SSF46689">
    <property type="entry name" value="Homeodomain-like"/>
    <property type="match status" value="1"/>
</dbReference>
<proteinExistence type="predicted"/>
<protein>
    <recommendedName>
        <fullName evidence="1">TniQ domain-containing protein</fullName>
    </recommendedName>
</protein>
<dbReference type="Proteomes" id="UP001064971">
    <property type="component" value="Chromosome"/>
</dbReference>
<reference evidence="2" key="1">
    <citation type="submission" date="2022-07" db="EMBL/GenBank/DDBJ databases">
        <title>Complete Genome Sequence of the Radioresistant Bacterium Deinococcus aetherius ST0316, Isolated from the Air Dust collected in Lower Stratosphere above Japan.</title>
        <authorList>
            <person name="Satoh K."/>
            <person name="Hagiwara K."/>
            <person name="Katsumata K."/>
            <person name="Kubo A."/>
            <person name="Yokobori S."/>
            <person name="Yamagishi A."/>
            <person name="Oono Y."/>
            <person name="Narumi I."/>
        </authorList>
    </citation>
    <scope>NUCLEOTIDE SEQUENCE</scope>
    <source>
        <strain evidence="2">ST0316</strain>
    </source>
</reference>
<gene>
    <name evidence="2" type="ORF">DAETH_11930</name>
</gene>
<sequence>MRKLPCYPRPYADELFSSWFLRLAHANVQRLPHFTFRITGDSYFWRFDPDRFLRPGLAETLAEVTGLSVDAIHALTLRRYEGKVVTQLPPRAPVRWIMPLYIQGYKRRRPGLSYCPACLREALFLRTHWRLSFVTVCERHACPLQGACPRCQAPYAPQRNDLGLGSDWSTQPEPPFGFCPECRLDLRDTPPRDADPEVLRLQAWLLGGAVSGVLPWPGQGEVPSLEGFDVLHQLLAVVLRQGVQGHLTETCGLAGPERPPQRRNRSFEDFDLPDRRLLLRQLAFLLEDWPHRLLRTCEAAGVTKEPLVVNFRPVPPWYEAVADRLSRANGRRPYKRVPLEPHLTLEELAARRDAAPTPAEQRRWDLIWQYAQQEEPAVLPFVRATGFARNTVVEVVRRYNQGGLESIENWWRGKKNPRRRLLTPEQEEELRRVLARGYMTNAEMADWVEARTGTRPDRSTLWMYRRGVNYHTMEGRRAGT</sequence>
<evidence type="ECO:0000313" key="2">
    <source>
        <dbReference type="EMBL" id="BDP41224.1"/>
    </source>
</evidence>
<dbReference type="Pfam" id="PF06527">
    <property type="entry name" value="TniQ"/>
    <property type="match status" value="1"/>
</dbReference>
<feature type="domain" description="TniQ" evidence="1">
    <location>
        <begin position="7"/>
        <end position="144"/>
    </location>
</feature>
<keyword evidence="3" id="KW-1185">Reference proteome</keyword>
<name>A0ABM8ABW6_9DEIO</name>
<accession>A0ABM8ABW6</accession>
<organism evidence="2 3">
    <name type="scientific">Deinococcus aetherius</name>
    <dbReference type="NCBI Taxonomy" id="200252"/>
    <lineage>
        <taxon>Bacteria</taxon>
        <taxon>Thermotogati</taxon>
        <taxon>Deinococcota</taxon>
        <taxon>Deinococci</taxon>
        <taxon>Deinococcales</taxon>
        <taxon>Deinococcaceae</taxon>
        <taxon>Deinococcus</taxon>
    </lineage>
</organism>
<dbReference type="InterPro" id="IPR009057">
    <property type="entry name" value="Homeodomain-like_sf"/>
</dbReference>
<evidence type="ECO:0000259" key="1">
    <source>
        <dbReference type="Pfam" id="PF06527"/>
    </source>
</evidence>
<evidence type="ECO:0000313" key="3">
    <source>
        <dbReference type="Proteomes" id="UP001064971"/>
    </source>
</evidence>